<reference evidence="11" key="1">
    <citation type="submission" date="2020-03" db="EMBL/GenBank/DDBJ databases">
        <title>Transcriptomic Profiling of the Digestive Tract of the Rat Flea, Xenopsylla cheopis, Following Blood Feeding and Infection with Yersinia pestis.</title>
        <authorList>
            <person name="Bland D.M."/>
            <person name="Martens C.A."/>
            <person name="Virtaneva K."/>
            <person name="Kanakabandi K."/>
            <person name="Long D."/>
            <person name="Rosenke R."/>
            <person name="Saturday G.A."/>
            <person name="Hoyt F.H."/>
            <person name="Bruno D.P."/>
            <person name="Ribeiro J.M.C."/>
            <person name="Hinnebusch J."/>
        </authorList>
    </citation>
    <scope>NUCLEOTIDE SEQUENCE</scope>
</reference>
<dbReference type="Pfam" id="PF26192">
    <property type="entry name" value="RNF157-like_N"/>
    <property type="match status" value="1"/>
</dbReference>
<protein>
    <recommendedName>
        <fullName evidence="2">RING-type E3 ubiquitin transferase</fullName>
        <ecNumber evidence="2">2.3.2.27</ecNumber>
    </recommendedName>
</protein>
<evidence type="ECO:0000256" key="8">
    <source>
        <dbReference type="PROSITE-ProRule" id="PRU00175"/>
    </source>
</evidence>
<dbReference type="EC" id="2.3.2.27" evidence="2"/>
<dbReference type="PANTHER" id="PTHR22996:SF0">
    <property type="entry name" value="RE60872P-RELATED"/>
    <property type="match status" value="1"/>
</dbReference>
<feature type="domain" description="RING-type" evidence="10">
    <location>
        <begin position="277"/>
        <end position="316"/>
    </location>
</feature>
<sequence length="710" mass="78621">MGSLTSRQNAGVEEVDISTNHAYKYPPRTGNYFGSHFIMGGERFDTPQPEAYLFGENTDLNFLGCKPTPFPYPPPQANEPTKTLKSLVNIRKESLKFVRAPENLSKPDEHDGIKPSRFNIEFVFDADAKCAITIYYFCMEDFGLNGVTYTSQDVSLNSETYHYKRGSNQQFSQPLHVFEPSKYSDEELSYNADREIMPIVIHCLAEEGGDEPRQSHSTIAVVEKHSDGTYVLKALKQKLFVDGLCYLLQEIYGIENKNNDSNKSGDSEDTEDNGSECVICMCDVRDTLILPCRHLCLCNGCADSLRYQANNCPICRAPFRALLQIRALRRAGSAGVPAPQPLPQPVEGSCENIPAGYEHVSLIEALNGPTSMPRSQVIVSNQAIDVESPDTEVQTQAAEVLNRSNLERSNNSRYTSPRGTENKENRQNNSTHNPPEIRMSVLLSREDQNIKESTSTQSPLLNPNGHKTKAAPKSKDVLRHVNEKMKFQEKVEQENLDSQDNQDTDSESEKLSPLLDAATMTSAEIIPLHMDGVIESIDDTDTDMDEVENNKSANVDKSKLLTRNNRQVLVDGDTGVLAAGEDSDYYTPEDPQTTILSPIYLDKNKSMEHLSANRQGTPPPHQPSQNQTTISADSTPQRWNPSLRQHDHHQQLSSTPGTPQSNNSHTSIRSSNDSYSSSSSTRHLLAAVPTVVSIAASGNNVADQAAAVEI</sequence>
<dbReference type="InterPro" id="IPR058981">
    <property type="entry name" value="MGRN1/RNF157-like_N"/>
</dbReference>
<dbReference type="FunFam" id="3.30.40.10:FF:000013">
    <property type="entry name" value="E3 ubiquitin-protein ligase MGRN1 isoform 1"/>
    <property type="match status" value="1"/>
</dbReference>
<feature type="compositionally biased region" description="Low complexity" evidence="9">
    <location>
        <begin position="401"/>
        <end position="413"/>
    </location>
</feature>
<evidence type="ECO:0000259" key="10">
    <source>
        <dbReference type="PROSITE" id="PS50089"/>
    </source>
</evidence>
<dbReference type="PROSITE" id="PS50089">
    <property type="entry name" value="ZF_RING_2"/>
    <property type="match status" value="1"/>
</dbReference>
<dbReference type="SUPFAM" id="SSF57850">
    <property type="entry name" value="RING/U-box"/>
    <property type="match status" value="1"/>
</dbReference>
<evidence type="ECO:0000256" key="5">
    <source>
        <dbReference type="ARBA" id="ARBA00022771"/>
    </source>
</evidence>
<dbReference type="PANTHER" id="PTHR22996">
    <property type="entry name" value="MAHOGUNIN"/>
    <property type="match status" value="1"/>
</dbReference>
<dbReference type="GO" id="GO:0016567">
    <property type="term" value="P:protein ubiquitination"/>
    <property type="evidence" value="ECO:0007669"/>
    <property type="project" value="UniProtKB-ARBA"/>
</dbReference>
<dbReference type="SMART" id="SM00184">
    <property type="entry name" value="RING"/>
    <property type="match status" value="1"/>
</dbReference>
<name>A0A6M2DMZ6_XENCH</name>
<feature type="region of interest" description="Disordered" evidence="9">
    <location>
        <begin position="388"/>
        <end position="436"/>
    </location>
</feature>
<feature type="region of interest" description="Disordered" evidence="9">
    <location>
        <begin position="489"/>
        <end position="510"/>
    </location>
</feature>
<feature type="compositionally biased region" description="Low complexity" evidence="9">
    <location>
        <begin position="667"/>
        <end position="678"/>
    </location>
</feature>
<dbReference type="GO" id="GO:0061630">
    <property type="term" value="F:ubiquitin protein ligase activity"/>
    <property type="evidence" value="ECO:0007669"/>
    <property type="project" value="UniProtKB-EC"/>
</dbReference>
<organism evidence="11">
    <name type="scientific">Xenopsylla cheopis</name>
    <name type="common">Oriental rat flea</name>
    <name type="synonym">Pulex cheopis</name>
    <dbReference type="NCBI Taxonomy" id="163159"/>
    <lineage>
        <taxon>Eukaryota</taxon>
        <taxon>Metazoa</taxon>
        <taxon>Ecdysozoa</taxon>
        <taxon>Arthropoda</taxon>
        <taxon>Hexapoda</taxon>
        <taxon>Insecta</taxon>
        <taxon>Pterygota</taxon>
        <taxon>Neoptera</taxon>
        <taxon>Endopterygota</taxon>
        <taxon>Siphonaptera</taxon>
        <taxon>Pulicidae</taxon>
        <taxon>Xenopsyllinae</taxon>
        <taxon>Xenopsylla</taxon>
    </lineage>
</organism>
<accession>A0A6M2DMZ6</accession>
<dbReference type="InterPro" id="IPR001841">
    <property type="entry name" value="Znf_RING"/>
</dbReference>
<comment type="catalytic activity">
    <reaction evidence="1">
        <text>S-ubiquitinyl-[E2 ubiquitin-conjugating enzyme]-L-cysteine + [acceptor protein]-L-lysine = [E2 ubiquitin-conjugating enzyme]-L-cysteine + N(6)-ubiquitinyl-[acceptor protein]-L-lysine.</text>
        <dbReference type="EC" id="2.3.2.27"/>
    </reaction>
</comment>
<dbReference type="Pfam" id="PF13920">
    <property type="entry name" value="zf-C3HC4_3"/>
    <property type="match status" value="1"/>
</dbReference>
<proteinExistence type="predicted"/>
<keyword evidence="3" id="KW-0808">Transferase</keyword>
<dbReference type="Gene3D" id="3.30.40.10">
    <property type="entry name" value="Zinc/RING finger domain, C3HC4 (zinc finger)"/>
    <property type="match status" value="1"/>
</dbReference>
<dbReference type="EMBL" id="GIIL01003886">
    <property type="protein sequence ID" value="NOV47612.1"/>
    <property type="molecule type" value="Transcribed_RNA"/>
</dbReference>
<evidence type="ECO:0000256" key="6">
    <source>
        <dbReference type="ARBA" id="ARBA00022786"/>
    </source>
</evidence>
<evidence type="ECO:0000256" key="2">
    <source>
        <dbReference type="ARBA" id="ARBA00012483"/>
    </source>
</evidence>
<dbReference type="GO" id="GO:0008270">
    <property type="term" value="F:zinc ion binding"/>
    <property type="evidence" value="ECO:0007669"/>
    <property type="project" value="UniProtKB-KW"/>
</dbReference>
<evidence type="ECO:0000256" key="3">
    <source>
        <dbReference type="ARBA" id="ARBA00022679"/>
    </source>
</evidence>
<feature type="compositionally biased region" description="Polar residues" evidence="9">
    <location>
        <begin position="451"/>
        <end position="461"/>
    </location>
</feature>
<feature type="region of interest" description="Disordered" evidence="9">
    <location>
        <begin position="610"/>
        <end position="678"/>
    </location>
</feature>
<evidence type="ECO:0000256" key="1">
    <source>
        <dbReference type="ARBA" id="ARBA00000900"/>
    </source>
</evidence>
<keyword evidence="7" id="KW-0862">Zinc</keyword>
<evidence type="ECO:0000313" key="11">
    <source>
        <dbReference type="EMBL" id="NOV47612.1"/>
    </source>
</evidence>
<feature type="compositionally biased region" description="Acidic residues" evidence="9">
    <location>
        <begin position="494"/>
        <end position="506"/>
    </location>
</feature>
<feature type="compositionally biased region" description="Polar residues" evidence="9">
    <location>
        <begin position="623"/>
        <end position="643"/>
    </location>
</feature>
<dbReference type="GO" id="GO:0005737">
    <property type="term" value="C:cytoplasm"/>
    <property type="evidence" value="ECO:0007669"/>
    <property type="project" value="TreeGrafter"/>
</dbReference>
<evidence type="ECO:0000256" key="9">
    <source>
        <dbReference type="SAM" id="MobiDB-lite"/>
    </source>
</evidence>
<feature type="compositionally biased region" description="Polar residues" evidence="9">
    <location>
        <begin position="651"/>
        <end position="666"/>
    </location>
</feature>
<keyword evidence="5 8" id="KW-0863">Zinc-finger</keyword>
<dbReference type="InterPro" id="IPR013083">
    <property type="entry name" value="Znf_RING/FYVE/PHD"/>
</dbReference>
<dbReference type="InterPro" id="IPR045194">
    <property type="entry name" value="MGRN1/RNF157-like"/>
</dbReference>
<feature type="region of interest" description="Disordered" evidence="9">
    <location>
        <begin position="449"/>
        <end position="475"/>
    </location>
</feature>
<keyword evidence="4" id="KW-0479">Metal-binding</keyword>
<evidence type="ECO:0000256" key="7">
    <source>
        <dbReference type="ARBA" id="ARBA00022833"/>
    </source>
</evidence>
<evidence type="ECO:0000256" key="4">
    <source>
        <dbReference type="ARBA" id="ARBA00022723"/>
    </source>
</evidence>
<dbReference type="AlphaFoldDB" id="A0A6M2DMZ6"/>
<keyword evidence="6" id="KW-0833">Ubl conjugation pathway</keyword>